<dbReference type="InterPro" id="IPR004031">
    <property type="entry name" value="PMP22/EMP/MP20/Claudin"/>
</dbReference>
<evidence type="ECO:0000313" key="13">
    <source>
        <dbReference type="Xenbase" id="XB-GENE-1013205"/>
    </source>
</evidence>
<dbReference type="OMA" id="CFVAHNI"/>
<keyword evidence="4 8" id="KW-0812">Transmembrane</keyword>
<comment type="subcellular location">
    <subcellularLocation>
        <location evidence="8">Cell junction</location>
        <location evidence="8">Tight junction</location>
    </subcellularLocation>
    <subcellularLocation>
        <location evidence="8">Cell membrane</location>
        <topology evidence="8">Multi-pass membrane protein</topology>
    </subcellularLocation>
</comment>
<dbReference type="InterPro" id="IPR017974">
    <property type="entry name" value="Claudin_CS"/>
</dbReference>
<dbReference type="GO" id="GO:0007155">
    <property type="term" value="P:cell adhesion"/>
    <property type="evidence" value="ECO:0000318"/>
    <property type="project" value="GO_Central"/>
</dbReference>
<keyword evidence="7 8" id="KW-0472">Membrane</keyword>
<dbReference type="AGR" id="Xenbase:XB-GENE-1013205"/>
<keyword evidence="2 8" id="KW-0796">Tight junction</keyword>
<dbReference type="GO" id="GO:0005198">
    <property type="term" value="F:structural molecule activity"/>
    <property type="evidence" value="ECO:0007669"/>
    <property type="project" value="InterPro"/>
</dbReference>
<evidence type="ECO:0000256" key="8">
    <source>
        <dbReference type="RuleBase" id="RU060637"/>
    </source>
</evidence>
<feature type="transmembrane region" description="Helical" evidence="8">
    <location>
        <begin position="161"/>
        <end position="185"/>
    </location>
</feature>
<feature type="transmembrane region" description="Helical" evidence="8">
    <location>
        <begin position="76"/>
        <end position="101"/>
    </location>
</feature>
<dbReference type="CTD" id="9073"/>
<dbReference type="Ensembl" id="ENSXETT00000123412">
    <property type="protein sequence ID" value="ENSXETP00000118739"/>
    <property type="gene ID" value="ENSXETG00000047698"/>
</dbReference>
<accession>A0A803K4E8</accession>
<reference evidence="10" key="2">
    <citation type="submission" date="2021-03" db="UniProtKB">
        <authorList>
            <consortium name="Ensembl"/>
        </authorList>
    </citation>
    <scope>IDENTIFICATION</scope>
</reference>
<gene>
    <name evidence="13" type="primary">cldn8</name>
    <name evidence="10 12" type="synonym">cldn8.1</name>
</gene>
<proteinExistence type="inferred from homology"/>
<comment type="function">
    <text evidence="8">Claudins function as major constituents of the tight junction complexes that regulate the permeability of epithelia.</text>
</comment>
<evidence type="ECO:0000256" key="6">
    <source>
        <dbReference type="ARBA" id="ARBA00022989"/>
    </source>
</evidence>
<comment type="similarity">
    <text evidence="1 8">Belongs to the claudin family.</text>
</comment>
<dbReference type="AlphaFoldDB" id="A0A803K4E8"/>
<evidence type="ECO:0000256" key="7">
    <source>
        <dbReference type="ARBA" id="ARBA00023136"/>
    </source>
</evidence>
<dbReference type="GO" id="GO:0005923">
    <property type="term" value="C:bicellular tight junction"/>
    <property type="evidence" value="ECO:0000318"/>
    <property type="project" value="GO_Central"/>
</dbReference>
<dbReference type="Ensembl" id="ENSXETT00000111513">
    <property type="protein sequence ID" value="ENSXETP00000115220"/>
    <property type="gene ID" value="ENSXETG00000047698"/>
</dbReference>
<comment type="caution">
    <text evidence="8">Lacks conserved residue(s) required for the propagation of feature annotation.</text>
</comment>
<dbReference type="Xenbase" id="XB-GENE-1013205">
    <property type="gene designation" value="cldn8"/>
</dbReference>
<reference evidence="10" key="1">
    <citation type="journal article" date="2010" name="Science">
        <title>The genome of the Western clawed frog Xenopus tropicalis.</title>
        <authorList>
            <person name="Hellsten U."/>
            <person name="Harland R.M."/>
            <person name="Gilchrist M.J."/>
            <person name="Hendrix D."/>
            <person name="Jurka J."/>
            <person name="Kapitonov V."/>
            <person name="Ovcharenko I."/>
            <person name="Putnam N.H."/>
            <person name="Shu S."/>
            <person name="Taher L."/>
            <person name="Blitz I.L."/>
            <person name="Blumberg B."/>
            <person name="Dichmann D.S."/>
            <person name="Dubchak I."/>
            <person name="Amaya E."/>
            <person name="Detter J.C."/>
            <person name="Fletcher R."/>
            <person name="Gerhard D.S."/>
            <person name="Goodstein D."/>
            <person name="Graves T."/>
            <person name="Grigoriev I.V."/>
            <person name="Grimwood J."/>
            <person name="Kawashima T."/>
            <person name="Lindquist E."/>
            <person name="Lucas S.M."/>
            <person name="Mead P.E."/>
            <person name="Mitros T."/>
            <person name="Ogino H."/>
            <person name="Ohta Y."/>
            <person name="Poliakov A.V."/>
            <person name="Pollet N."/>
            <person name="Robert J."/>
            <person name="Salamov A."/>
            <person name="Sater A.K."/>
            <person name="Schmutz J."/>
            <person name="Terry A."/>
            <person name="Vize P.D."/>
            <person name="Warren W.C."/>
            <person name="Wells D."/>
            <person name="Wills A."/>
            <person name="Wilson R.K."/>
            <person name="Zimmerman L.B."/>
            <person name="Zorn A.M."/>
            <person name="Grainger R."/>
            <person name="Grammer T."/>
            <person name="Khokha M.K."/>
            <person name="Richardson P.M."/>
            <person name="Rokhsar D.S."/>
        </authorList>
    </citation>
    <scope>NUCLEOTIDE SEQUENCE [LARGE SCALE GENOMIC DNA]</scope>
    <source>
        <strain evidence="10">Nigerian</strain>
    </source>
</reference>
<evidence type="ECO:0000256" key="3">
    <source>
        <dbReference type="ARBA" id="ARBA00022475"/>
    </source>
</evidence>
<evidence type="ECO:0000313" key="12">
    <source>
        <dbReference type="RefSeq" id="XP_004912214.1"/>
    </source>
</evidence>
<dbReference type="GO" id="GO:0005886">
    <property type="term" value="C:plasma membrane"/>
    <property type="evidence" value="ECO:0000318"/>
    <property type="project" value="GO_Central"/>
</dbReference>
<keyword evidence="3 8" id="KW-1003">Cell membrane</keyword>
<dbReference type="RefSeq" id="XP_004912214.1">
    <property type="nucleotide sequence ID" value="XM_004912157.4"/>
</dbReference>
<sequence length="226" mass="24524">MALQLVGLVLGGIGLIGTCAVTGMPQWRVTAFIDNNIVVFEAQWEGLWMNCVRQANIRMQCKVYDSLLALTPDLQAGRALMCVGICLTFLAFIIAVIGMKCTVCVGDNTRAKGIILLVAGITFILSAIVVLIPVSWTGNQIIRDFYNPLVLPSQKRELGDALYIGWTTALLLFVGGLILCCSFWIGEKKVRYSLPPKLVTGAPPPKSATSGPLRQPSSLYSKSQYV</sequence>
<name>A0A803K4E8_XENTR</name>
<dbReference type="KEGG" id="xtr:100485900"/>
<dbReference type="PANTHER" id="PTHR12002">
    <property type="entry name" value="CLAUDIN"/>
    <property type="match status" value="1"/>
</dbReference>
<evidence type="ECO:0000256" key="1">
    <source>
        <dbReference type="ARBA" id="ARBA00008295"/>
    </source>
</evidence>
<dbReference type="GeneID" id="100485900"/>
<keyword evidence="11" id="KW-1185">Reference proteome</keyword>
<dbReference type="Proteomes" id="UP000008143">
    <property type="component" value="Chromosome 2"/>
</dbReference>
<feature type="region of interest" description="Disordered" evidence="9">
    <location>
        <begin position="202"/>
        <end position="226"/>
    </location>
</feature>
<dbReference type="Pfam" id="PF00822">
    <property type="entry name" value="PMP22_Claudin"/>
    <property type="match status" value="1"/>
</dbReference>
<evidence type="ECO:0000313" key="11">
    <source>
        <dbReference type="Proteomes" id="UP000008143"/>
    </source>
</evidence>
<dbReference type="FunFam" id="1.20.140.150:FF:000001">
    <property type="entry name" value="Claudin"/>
    <property type="match status" value="1"/>
</dbReference>
<dbReference type="InterPro" id="IPR006187">
    <property type="entry name" value="Claudin"/>
</dbReference>
<evidence type="ECO:0000256" key="5">
    <source>
        <dbReference type="ARBA" id="ARBA00022949"/>
    </source>
</evidence>
<dbReference type="PROSITE" id="PS01346">
    <property type="entry name" value="CLAUDIN"/>
    <property type="match status" value="1"/>
</dbReference>
<dbReference type="GeneTree" id="ENSGT00940000159077"/>
<keyword evidence="5 8" id="KW-0965">Cell junction</keyword>
<evidence type="ECO:0000256" key="2">
    <source>
        <dbReference type="ARBA" id="ARBA00022427"/>
    </source>
</evidence>
<feature type="compositionally biased region" description="Polar residues" evidence="9">
    <location>
        <begin position="207"/>
        <end position="226"/>
    </location>
</feature>
<organism evidence="10">
    <name type="scientific">Xenopus tropicalis</name>
    <name type="common">Western clawed frog</name>
    <name type="synonym">Silurana tropicalis</name>
    <dbReference type="NCBI Taxonomy" id="8364"/>
    <lineage>
        <taxon>Eukaryota</taxon>
        <taxon>Metazoa</taxon>
        <taxon>Chordata</taxon>
        <taxon>Craniata</taxon>
        <taxon>Vertebrata</taxon>
        <taxon>Euteleostomi</taxon>
        <taxon>Amphibia</taxon>
        <taxon>Batrachia</taxon>
        <taxon>Anura</taxon>
        <taxon>Pipoidea</taxon>
        <taxon>Pipidae</taxon>
        <taxon>Xenopodinae</taxon>
        <taxon>Xenopus</taxon>
        <taxon>Silurana</taxon>
    </lineage>
</organism>
<dbReference type="OrthoDB" id="8819159at2759"/>
<dbReference type="PRINTS" id="PR01446">
    <property type="entry name" value="CLAUDIN8"/>
</dbReference>
<keyword evidence="6 8" id="KW-1133">Transmembrane helix</keyword>
<reference evidence="12" key="3">
    <citation type="submission" date="2025-04" db="UniProtKB">
        <authorList>
            <consortium name="RefSeq"/>
        </authorList>
    </citation>
    <scope>IDENTIFICATION</scope>
    <source>
        <strain evidence="12">Nigerian</strain>
        <tissue evidence="12">Liver and blood</tissue>
    </source>
</reference>
<protein>
    <recommendedName>
        <fullName evidence="8">Claudin</fullName>
    </recommendedName>
</protein>
<dbReference type="GO" id="GO:0070830">
    <property type="term" value="P:bicellular tight junction assembly"/>
    <property type="evidence" value="ECO:0000318"/>
    <property type="project" value="GO_Central"/>
</dbReference>
<dbReference type="PRINTS" id="PR01077">
    <property type="entry name" value="CLAUDIN"/>
</dbReference>
<evidence type="ECO:0000256" key="4">
    <source>
        <dbReference type="ARBA" id="ARBA00022692"/>
    </source>
</evidence>
<feature type="transmembrane region" description="Helical" evidence="8">
    <location>
        <begin position="113"/>
        <end position="136"/>
    </location>
</feature>
<dbReference type="Gene3D" id="1.20.140.150">
    <property type="match status" value="1"/>
</dbReference>
<evidence type="ECO:0000256" key="9">
    <source>
        <dbReference type="SAM" id="MobiDB-lite"/>
    </source>
</evidence>
<evidence type="ECO:0000313" key="10">
    <source>
        <dbReference type="Ensembl" id="ENSXETP00000115220"/>
    </source>
</evidence>